<dbReference type="Proteomes" id="UP000649955">
    <property type="component" value="Unassembled WGS sequence"/>
</dbReference>
<gene>
    <name evidence="2" type="ORF">GCM10017567_58270</name>
</gene>
<comment type="caution">
    <text evidence="2">The sequence shown here is derived from an EMBL/GenBank/DDBJ whole genome shotgun (WGS) entry which is preliminary data.</text>
</comment>
<evidence type="ECO:0000313" key="2">
    <source>
        <dbReference type="EMBL" id="GHG30673.1"/>
    </source>
</evidence>
<feature type="transmembrane region" description="Helical" evidence="1">
    <location>
        <begin position="12"/>
        <end position="31"/>
    </location>
</feature>
<keyword evidence="3" id="KW-1185">Reference proteome</keyword>
<evidence type="ECO:0000256" key="1">
    <source>
        <dbReference type="SAM" id="Phobius"/>
    </source>
</evidence>
<evidence type="ECO:0000313" key="3">
    <source>
        <dbReference type="Proteomes" id="UP000649955"/>
    </source>
</evidence>
<dbReference type="EMBL" id="BNAW01000031">
    <property type="protein sequence ID" value="GHG30673.1"/>
    <property type="molecule type" value="Genomic_DNA"/>
</dbReference>
<organism evidence="2 3">
    <name type="scientific">Amycolatopsis bullii</name>
    <dbReference type="NCBI Taxonomy" id="941987"/>
    <lineage>
        <taxon>Bacteria</taxon>
        <taxon>Bacillati</taxon>
        <taxon>Actinomycetota</taxon>
        <taxon>Actinomycetes</taxon>
        <taxon>Pseudonocardiales</taxon>
        <taxon>Pseudonocardiaceae</taxon>
        <taxon>Amycolatopsis</taxon>
    </lineage>
</organism>
<keyword evidence="1" id="KW-0472">Membrane</keyword>
<protein>
    <recommendedName>
        <fullName evidence="4">DUF2530 domain-containing protein</fullName>
    </recommendedName>
</protein>
<reference evidence="3" key="1">
    <citation type="journal article" date="2019" name="Int. J. Syst. Evol. Microbiol.">
        <title>The Global Catalogue of Microorganisms (GCM) 10K type strain sequencing project: providing services to taxonomists for standard genome sequencing and annotation.</title>
        <authorList>
            <consortium name="The Broad Institute Genomics Platform"/>
            <consortium name="The Broad Institute Genome Sequencing Center for Infectious Disease"/>
            <person name="Wu L."/>
            <person name="Ma J."/>
        </authorList>
    </citation>
    <scope>NUCLEOTIDE SEQUENCE [LARGE SCALE GENOMIC DNA]</scope>
    <source>
        <strain evidence="3">CGMCC 4.7680</strain>
    </source>
</reference>
<sequence>MSRWQKGISKPKAVVTAVIWVAMIVLALVKGVSTMPLWLWVALGVVGVGITLWAGFSKRGRNTWFQKTGPGGNPTF</sequence>
<name>A0ABQ3KKH4_9PSEU</name>
<keyword evidence="1" id="KW-1133">Transmembrane helix</keyword>
<feature type="transmembrane region" description="Helical" evidence="1">
    <location>
        <begin position="37"/>
        <end position="56"/>
    </location>
</feature>
<evidence type="ECO:0008006" key="4">
    <source>
        <dbReference type="Google" id="ProtNLM"/>
    </source>
</evidence>
<proteinExistence type="predicted"/>
<keyword evidence="1" id="KW-0812">Transmembrane</keyword>
<accession>A0ABQ3KKH4</accession>